<reference evidence="6 7" key="1">
    <citation type="submission" date="2018-10" db="EMBL/GenBank/DDBJ databases">
        <title>Draft genome of Cortibacter populi DSM10536.</title>
        <authorList>
            <person name="Bernier A.-M."/>
            <person name="Bernard K."/>
        </authorList>
    </citation>
    <scope>NUCLEOTIDE SEQUENCE [LARGE SCALE GENOMIC DNA]</scope>
    <source>
        <strain evidence="6 7">DSM 105136</strain>
    </source>
</reference>
<comment type="caution">
    <text evidence="6">The sequence shown here is derived from an EMBL/GenBank/DDBJ whole genome shotgun (WGS) entry which is preliminary data.</text>
</comment>
<dbReference type="RefSeq" id="WP_122228948.1">
    <property type="nucleotide sequence ID" value="NZ_RDQO01000002.1"/>
</dbReference>
<feature type="domain" description="Carboxyltransferase" evidence="5">
    <location>
        <begin position="284"/>
        <end position="580"/>
    </location>
</feature>
<dbReference type="GO" id="GO:0005524">
    <property type="term" value="F:ATP binding"/>
    <property type="evidence" value="ECO:0007669"/>
    <property type="project" value="UniProtKB-KW"/>
</dbReference>
<evidence type="ECO:0000313" key="7">
    <source>
        <dbReference type="Proteomes" id="UP000278006"/>
    </source>
</evidence>
<dbReference type="Gene3D" id="2.40.100.10">
    <property type="entry name" value="Cyclophilin-like"/>
    <property type="match status" value="2"/>
</dbReference>
<dbReference type="NCBIfam" id="TIGR00724">
    <property type="entry name" value="urea_amlyse_rel"/>
    <property type="match status" value="1"/>
</dbReference>
<dbReference type="Pfam" id="PF02626">
    <property type="entry name" value="CT_A_B"/>
    <property type="match status" value="1"/>
</dbReference>
<keyword evidence="1" id="KW-0547">Nucleotide-binding</keyword>
<accession>A0A3M6QV45</accession>
<dbReference type="EMBL" id="RDQO01000002">
    <property type="protein sequence ID" value="RMX06904.1"/>
    <property type="molecule type" value="Genomic_DNA"/>
</dbReference>
<dbReference type="InterPro" id="IPR003833">
    <property type="entry name" value="CT_C_D"/>
</dbReference>
<dbReference type="InterPro" id="IPR052708">
    <property type="entry name" value="PxpC"/>
</dbReference>
<dbReference type="GO" id="GO:0016829">
    <property type="term" value="F:lyase activity"/>
    <property type="evidence" value="ECO:0007669"/>
    <property type="project" value="UniProtKB-KW"/>
</dbReference>
<keyword evidence="2" id="KW-0378">Hydrolase</keyword>
<evidence type="ECO:0000256" key="1">
    <source>
        <dbReference type="ARBA" id="ARBA00022741"/>
    </source>
</evidence>
<proteinExistence type="predicted"/>
<dbReference type="GO" id="GO:0016787">
    <property type="term" value="F:hydrolase activity"/>
    <property type="evidence" value="ECO:0007669"/>
    <property type="project" value="UniProtKB-KW"/>
</dbReference>
<dbReference type="AlphaFoldDB" id="A0A3M6QV45"/>
<evidence type="ECO:0000256" key="2">
    <source>
        <dbReference type="ARBA" id="ARBA00022801"/>
    </source>
</evidence>
<organism evidence="6 7">
    <name type="scientific">Corticibacter populi</name>
    <dbReference type="NCBI Taxonomy" id="1550736"/>
    <lineage>
        <taxon>Bacteria</taxon>
        <taxon>Pseudomonadati</taxon>
        <taxon>Pseudomonadota</taxon>
        <taxon>Betaproteobacteria</taxon>
        <taxon>Burkholderiales</taxon>
        <taxon>Comamonadaceae</taxon>
        <taxon>Corticibacter</taxon>
    </lineage>
</organism>
<dbReference type="SMART" id="SM00797">
    <property type="entry name" value="AHS2"/>
    <property type="match status" value="1"/>
</dbReference>
<dbReference type="PANTHER" id="PTHR43309">
    <property type="entry name" value="5-OXOPROLINASE SUBUNIT C"/>
    <property type="match status" value="1"/>
</dbReference>
<dbReference type="InterPro" id="IPR003778">
    <property type="entry name" value="CT_A_B"/>
</dbReference>
<keyword evidence="6" id="KW-0456">Lyase</keyword>
<dbReference type="PANTHER" id="PTHR43309:SF3">
    <property type="entry name" value="5-OXOPROLINASE SUBUNIT C"/>
    <property type="match status" value="1"/>
</dbReference>
<dbReference type="OrthoDB" id="9768696at2"/>
<gene>
    <name evidence="6" type="ORF">D8I35_08125</name>
</gene>
<dbReference type="SUPFAM" id="SSF160467">
    <property type="entry name" value="PH0987 N-terminal domain-like"/>
    <property type="match status" value="1"/>
</dbReference>
<dbReference type="Gene3D" id="3.30.1360.40">
    <property type="match status" value="1"/>
</dbReference>
<name>A0A3M6QV45_9BURK</name>
<feature type="domain" description="Carboxyltransferase" evidence="4">
    <location>
        <begin position="1"/>
        <end position="198"/>
    </location>
</feature>
<evidence type="ECO:0000256" key="3">
    <source>
        <dbReference type="ARBA" id="ARBA00022840"/>
    </source>
</evidence>
<dbReference type="Proteomes" id="UP000278006">
    <property type="component" value="Unassembled WGS sequence"/>
</dbReference>
<dbReference type="SMART" id="SM00796">
    <property type="entry name" value="AHS1"/>
    <property type="match status" value="1"/>
</dbReference>
<keyword evidence="7" id="KW-1185">Reference proteome</keyword>
<sequence length="586" mass="60553">MRFLPASDTALLVELADLHETLALFESLQAAPLAGVHEAVPAARTILLEFHPHRTSAAQLATQLQQRASRLAGMRSGRQAEPAGRLVEIPVDYCGEDLEDLASQLGLTPAQLIERHTGFEYQAAFAGFAPGFVYLAGNPFGAPIPRRLTPRTRVPASSVALAGDFSAVYPKDSPGGWQLLGITPCQMWDMRRAEPALVQPGFRVRFVDQAGAGRGIHLPGEVQAPAPVPVTLPGAAGEAIGVAGKQAEAPQVRPRAVPWSAQLRVQSAGLQTLVQDLGRFGKTGMGVSVSGALDRAALRAANRLVGNPSDAAVLENALGQLRLECAAGAAVVGISGAQVPVSIVTAAGQRLQAGIGAPLALDAGDVLEIGALQAGVRVYLAVRGGLDIAPVLGSRASDTLAVIGPAPLRAGDVLHVGEAIAASQLQAVPPASDIASAEATAALPRPGEVVTLDVVLGPRTDWFAPEALARLAEQEWVVTPQSNRVGIRLAGTEPLTRRAAFATAELPSEGTVAGAIQVPASGQPVLFLADHPLTGGYPVIGAVASHDLDRCAQIPVGARLRFRVLAPFAEVRPAQQTVALTAASTD</sequence>
<protein>
    <submittedName>
        <fullName evidence="6">5-oxoprolinase/urea amidolyase family protein</fullName>
    </submittedName>
</protein>
<evidence type="ECO:0000313" key="6">
    <source>
        <dbReference type="EMBL" id="RMX06904.1"/>
    </source>
</evidence>
<dbReference type="InterPro" id="IPR029000">
    <property type="entry name" value="Cyclophilin-like_dom_sf"/>
</dbReference>
<dbReference type="Pfam" id="PF02682">
    <property type="entry name" value="CT_C_D"/>
    <property type="match status" value="1"/>
</dbReference>
<evidence type="ECO:0000259" key="5">
    <source>
        <dbReference type="SMART" id="SM00797"/>
    </source>
</evidence>
<evidence type="ECO:0000259" key="4">
    <source>
        <dbReference type="SMART" id="SM00796"/>
    </source>
</evidence>
<dbReference type="SUPFAM" id="SSF50891">
    <property type="entry name" value="Cyclophilin-like"/>
    <property type="match status" value="2"/>
</dbReference>
<keyword evidence="3" id="KW-0067">ATP-binding</keyword>